<name>A0A8S4SD81_9NEOP</name>
<keyword evidence="2" id="KW-1185">Reference proteome</keyword>
<dbReference type="Proteomes" id="UP000838756">
    <property type="component" value="Unassembled WGS sequence"/>
</dbReference>
<gene>
    <name evidence="1" type="primary">jg26113</name>
    <name evidence="1" type="ORF">PAEG_LOCUS23139</name>
</gene>
<dbReference type="EMBL" id="CAKXAJ010026117">
    <property type="protein sequence ID" value="CAH2257306.1"/>
    <property type="molecule type" value="Genomic_DNA"/>
</dbReference>
<evidence type="ECO:0000313" key="2">
    <source>
        <dbReference type="Proteomes" id="UP000838756"/>
    </source>
</evidence>
<proteinExistence type="predicted"/>
<organism evidence="1 2">
    <name type="scientific">Pararge aegeria aegeria</name>
    <dbReference type="NCBI Taxonomy" id="348720"/>
    <lineage>
        <taxon>Eukaryota</taxon>
        <taxon>Metazoa</taxon>
        <taxon>Ecdysozoa</taxon>
        <taxon>Arthropoda</taxon>
        <taxon>Hexapoda</taxon>
        <taxon>Insecta</taxon>
        <taxon>Pterygota</taxon>
        <taxon>Neoptera</taxon>
        <taxon>Endopterygota</taxon>
        <taxon>Lepidoptera</taxon>
        <taxon>Glossata</taxon>
        <taxon>Ditrysia</taxon>
        <taxon>Papilionoidea</taxon>
        <taxon>Nymphalidae</taxon>
        <taxon>Satyrinae</taxon>
        <taxon>Satyrini</taxon>
        <taxon>Parargina</taxon>
        <taxon>Pararge</taxon>
    </lineage>
</organism>
<protein>
    <submittedName>
        <fullName evidence="1">Jg26113 protein</fullName>
    </submittedName>
</protein>
<reference evidence="1" key="1">
    <citation type="submission" date="2022-03" db="EMBL/GenBank/DDBJ databases">
        <authorList>
            <person name="Lindestad O."/>
        </authorList>
    </citation>
    <scope>NUCLEOTIDE SEQUENCE</scope>
</reference>
<dbReference type="AlphaFoldDB" id="A0A8S4SD81"/>
<evidence type="ECO:0000313" key="1">
    <source>
        <dbReference type="EMBL" id="CAH2257306.1"/>
    </source>
</evidence>
<comment type="caution">
    <text evidence="1">The sequence shown here is derived from an EMBL/GenBank/DDBJ whole genome shotgun (WGS) entry which is preliminary data.</text>
</comment>
<accession>A0A8S4SD81</accession>
<sequence length="186" mass="20202">MDKVYCELPCNAQARVQNTLGSTSSPVKTLCCPPRLLAMKPVGRLFSRIVPHVFVTWACRRASEWGSARKSLNPRARRSEGIVGLRAPHVRPNLGSGDDWSERVTDGKLNDIVGRGAEFISGWAGAPCVLLVELRPPSAPPPSRVIHPSPTQSRLSRVRSRVVCYTLQGPEHGSVVTASVCAMLGR</sequence>